<evidence type="ECO:0000313" key="3">
    <source>
        <dbReference type="Proteomes" id="UP000067626"/>
    </source>
</evidence>
<reference evidence="2 3" key="1">
    <citation type="submission" date="2015-07" db="EMBL/GenBank/DDBJ databases">
        <title>Genome analysis of myxobacterium Chondromyces crocatus Cm c5 reveals a high potential for natural compound synthesis and the genetic basis for the loss of fruiting body formation.</title>
        <authorList>
            <person name="Zaburannyi N."/>
            <person name="Bunk B."/>
            <person name="Maier J."/>
            <person name="Overmann J."/>
            <person name="Mueller R."/>
        </authorList>
    </citation>
    <scope>NUCLEOTIDE SEQUENCE [LARGE SCALE GENOMIC DNA]</scope>
    <source>
        <strain evidence="2 3">Cm c5</strain>
    </source>
</reference>
<dbReference type="PANTHER" id="PTHR12697">
    <property type="entry name" value="PBS LYASE HEAT-LIKE PROTEIN"/>
    <property type="match status" value="1"/>
</dbReference>
<proteinExistence type="predicted"/>
<dbReference type="Pfam" id="PF13646">
    <property type="entry name" value="HEAT_2"/>
    <property type="match status" value="3"/>
</dbReference>
<keyword evidence="3" id="KW-1185">Reference proteome</keyword>
<dbReference type="AlphaFoldDB" id="A0A0K1ETM3"/>
<dbReference type="PANTHER" id="PTHR12697:SF38">
    <property type="entry name" value="PBS LYASE HEAT DOMAIN PROTEIN REPEAT-CONTAINING PROTEIN"/>
    <property type="match status" value="1"/>
</dbReference>
<dbReference type="InterPro" id="IPR016024">
    <property type="entry name" value="ARM-type_fold"/>
</dbReference>
<accession>A0A0K1ETM3</accession>
<dbReference type="InterPro" id="IPR011989">
    <property type="entry name" value="ARM-like"/>
</dbReference>
<dbReference type="RefSeq" id="WP_050435519.1">
    <property type="nucleotide sequence ID" value="NZ_CP012159.1"/>
</dbReference>
<dbReference type="SUPFAM" id="SSF48371">
    <property type="entry name" value="ARM repeat"/>
    <property type="match status" value="2"/>
</dbReference>
<gene>
    <name evidence="2" type="ORF">CMC5_083740</name>
</gene>
<protein>
    <recommendedName>
        <fullName evidence="4">PBS lyase</fullName>
    </recommendedName>
</protein>
<name>A0A0K1ETM3_CHOCO</name>
<evidence type="ECO:0000313" key="2">
    <source>
        <dbReference type="EMBL" id="AKT44134.1"/>
    </source>
</evidence>
<dbReference type="Gene3D" id="1.25.10.10">
    <property type="entry name" value="Leucine-rich Repeat Variant"/>
    <property type="match status" value="4"/>
</dbReference>
<dbReference type="InterPro" id="IPR004155">
    <property type="entry name" value="PBS_lyase_HEAT"/>
</dbReference>
<dbReference type="KEGG" id="ccro:CMC5_083740"/>
<sequence>MKSSKRTSSRQRWVGIGALTLALLPALGVTLKAAADDAVVSEEQGNGGPAPESRAAARRRVLAAMSSDPAVLINVTGREMPASPDILGLGKRGTLALSRCLADNVNADIRSTCAIMLGQLGDRRGLPALQAALDDWEPEVRAVVIQGVARMPDPSSLDPLLRLFRRTDEEVGNRVLILQALGALSQPKAVTVLRQELRRKPDADAPDLRATAFRALWMSRHLMARATLEGEVAAALASHHAPLQLAATEAAASLRAGRLVAPLTPLLEHPSADIRNKAVHALGLVGDKSAAQVLLARLPKVRESRMLNNIAFALERLDPGAFYTSVRQVIEHKQAIIRLNAAFVLGDVKRPEGLPLLEKALSDPSDFVRTSAIVALGKLGTDKAAKPLERFVDDPNLSIRQEAIYALHALSGDKRANLIHDKLFMTRKTAVKHRAALALGRAGDPRVRDYLLSCMEQQDCGVDDVASYLRVDRAPAVSGRVLLAWARGQDELTDLLAELRPPGTLPLAASSMDAALAREDRWSARSAVDLLGDLGDTSVKARLAPRLADVDVWLRLHAAVALSRLGDRDADARIFAEFDNFPATWLPGFVDVARRIKEPEVQARLAPELARRSRRPAAVSRPVGAGVGASGDAARGPVDAGGPDVDMALAAAAVQLAWDPEAGIFRFLDALGAPSSRERELAARYLREDREQKLTWVLRRALSREQREHVRDRLRELLVGRD</sequence>
<dbReference type="EMBL" id="CP012159">
    <property type="protein sequence ID" value="AKT44134.1"/>
    <property type="molecule type" value="Genomic_DNA"/>
</dbReference>
<dbReference type="SMART" id="SM00567">
    <property type="entry name" value="EZ_HEAT"/>
    <property type="match status" value="8"/>
</dbReference>
<evidence type="ECO:0008006" key="4">
    <source>
        <dbReference type="Google" id="ProtNLM"/>
    </source>
</evidence>
<feature type="region of interest" description="Disordered" evidence="1">
    <location>
        <begin position="616"/>
        <end position="638"/>
    </location>
</feature>
<organism evidence="2 3">
    <name type="scientific">Chondromyces crocatus</name>
    <dbReference type="NCBI Taxonomy" id="52"/>
    <lineage>
        <taxon>Bacteria</taxon>
        <taxon>Pseudomonadati</taxon>
        <taxon>Myxococcota</taxon>
        <taxon>Polyangia</taxon>
        <taxon>Polyangiales</taxon>
        <taxon>Polyangiaceae</taxon>
        <taxon>Chondromyces</taxon>
    </lineage>
</organism>
<dbReference type="GO" id="GO:0016491">
    <property type="term" value="F:oxidoreductase activity"/>
    <property type="evidence" value="ECO:0007669"/>
    <property type="project" value="TreeGrafter"/>
</dbReference>
<dbReference type="Proteomes" id="UP000067626">
    <property type="component" value="Chromosome"/>
</dbReference>
<feature type="compositionally biased region" description="Low complexity" evidence="1">
    <location>
        <begin position="616"/>
        <end position="636"/>
    </location>
</feature>
<dbReference type="STRING" id="52.CMC5_083740"/>
<dbReference type="Pfam" id="PF03130">
    <property type="entry name" value="HEAT_PBS"/>
    <property type="match status" value="1"/>
</dbReference>
<evidence type="ECO:0000256" key="1">
    <source>
        <dbReference type="SAM" id="MobiDB-lite"/>
    </source>
</evidence>